<accession>A0ABR4LN05</accession>
<keyword evidence="4" id="KW-1185">Reference proteome</keyword>
<evidence type="ECO:0000313" key="3">
    <source>
        <dbReference type="EMBL" id="KAL2865909.1"/>
    </source>
</evidence>
<comment type="caution">
    <text evidence="3">The sequence shown here is derived from an EMBL/GenBank/DDBJ whole genome shotgun (WGS) entry which is preliminary data.</text>
</comment>
<sequence length="121" mass="12830">MTTGRTSPLGRASSSASKRSSISSTKGKLVDIRPKGPLDLVAPASPTEFKRKQHAQAQKQQRDRLKAALDRIAQILERGGGGGVHAGTGGTKAELVEAAVEYIQTLQGQIEQMRGVRHATS</sequence>
<dbReference type="EMBL" id="JBFXLQ010000028">
    <property type="protein sequence ID" value="KAL2865909.1"/>
    <property type="molecule type" value="Genomic_DNA"/>
</dbReference>
<dbReference type="InterPro" id="IPR011598">
    <property type="entry name" value="bHLH_dom"/>
</dbReference>
<name>A0ABR4LN05_9EURO</name>
<protein>
    <recommendedName>
        <fullName evidence="2">BHLH domain-containing protein</fullName>
    </recommendedName>
</protein>
<dbReference type="PROSITE" id="PS50888">
    <property type="entry name" value="BHLH"/>
    <property type="match status" value="1"/>
</dbReference>
<dbReference type="GeneID" id="98148285"/>
<reference evidence="3 4" key="1">
    <citation type="submission" date="2024-07" db="EMBL/GenBank/DDBJ databases">
        <title>Section-level genome sequencing and comparative genomics of Aspergillus sections Usti and Cavernicolus.</title>
        <authorList>
            <consortium name="Lawrence Berkeley National Laboratory"/>
            <person name="Nybo J.L."/>
            <person name="Vesth T.C."/>
            <person name="Theobald S."/>
            <person name="Frisvad J.C."/>
            <person name="Larsen T.O."/>
            <person name="Kjaerboelling I."/>
            <person name="Rothschild-Mancinelli K."/>
            <person name="Lyhne E.K."/>
            <person name="Kogle M.E."/>
            <person name="Barry K."/>
            <person name="Clum A."/>
            <person name="Na H."/>
            <person name="Ledsgaard L."/>
            <person name="Lin J."/>
            <person name="Lipzen A."/>
            <person name="Kuo A."/>
            <person name="Riley R."/>
            <person name="Mondo S."/>
            <person name="Labutti K."/>
            <person name="Haridas S."/>
            <person name="Pangalinan J."/>
            <person name="Salamov A.A."/>
            <person name="Simmons B.A."/>
            <person name="Magnuson J.K."/>
            <person name="Chen J."/>
            <person name="Drula E."/>
            <person name="Henrissat B."/>
            <person name="Wiebenga A."/>
            <person name="Lubbers R.J."/>
            <person name="Gomes A.C."/>
            <person name="Macurrencykelacurrency M.R."/>
            <person name="Stajich J."/>
            <person name="Grigoriev I.V."/>
            <person name="Mortensen U.H."/>
            <person name="De Vries R.P."/>
            <person name="Baker S.E."/>
            <person name="Andersen M.R."/>
        </authorList>
    </citation>
    <scope>NUCLEOTIDE SEQUENCE [LARGE SCALE GENOMIC DNA]</scope>
    <source>
        <strain evidence="3 4">CBS 449.75</strain>
    </source>
</reference>
<dbReference type="InterPro" id="IPR036638">
    <property type="entry name" value="HLH_DNA-bd_sf"/>
</dbReference>
<feature type="domain" description="BHLH" evidence="2">
    <location>
        <begin position="49"/>
        <end position="106"/>
    </location>
</feature>
<evidence type="ECO:0000259" key="2">
    <source>
        <dbReference type="PROSITE" id="PS50888"/>
    </source>
</evidence>
<gene>
    <name evidence="3" type="ORF">BJX67DRAFT_382295</name>
</gene>
<evidence type="ECO:0000313" key="4">
    <source>
        <dbReference type="Proteomes" id="UP001610432"/>
    </source>
</evidence>
<dbReference type="SUPFAM" id="SSF47459">
    <property type="entry name" value="HLH, helix-loop-helix DNA-binding domain"/>
    <property type="match status" value="1"/>
</dbReference>
<feature type="compositionally biased region" description="Low complexity" evidence="1">
    <location>
        <begin position="11"/>
        <end position="24"/>
    </location>
</feature>
<dbReference type="Gene3D" id="4.10.280.10">
    <property type="entry name" value="Helix-loop-helix DNA-binding domain"/>
    <property type="match status" value="1"/>
</dbReference>
<organism evidence="3 4">
    <name type="scientific">Aspergillus lucknowensis</name>
    <dbReference type="NCBI Taxonomy" id="176173"/>
    <lineage>
        <taxon>Eukaryota</taxon>
        <taxon>Fungi</taxon>
        <taxon>Dikarya</taxon>
        <taxon>Ascomycota</taxon>
        <taxon>Pezizomycotina</taxon>
        <taxon>Eurotiomycetes</taxon>
        <taxon>Eurotiomycetidae</taxon>
        <taxon>Eurotiales</taxon>
        <taxon>Aspergillaceae</taxon>
        <taxon>Aspergillus</taxon>
        <taxon>Aspergillus subgen. Nidulantes</taxon>
    </lineage>
</organism>
<evidence type="ECO:0000256" key="1">
    <source>
        <dbReference type="SAM" id="MobiDB-lite"/>
    </source>
</evidence>
<feature type="region of interest" description="Disordered" evidence="1">
    <location>
        <begin position="1"/>
        <end position="64"/>
    </location>
</feature>
<dbReference type="RefSeq" id="XP_070884888.1">
    <property type="nucleotide sequence ID" value="XM_071033213.1"/>
</dbReference>
<dbReference type="Proteomes" id="UP001610432">
    <property type="component" value="Unassembled WGS sequence"/>
</dbReference>
<proteinExistence type="predicted"/>